<accession>A0AA37WG44</accession>
<name>A0AA37WG44_9BACT</name>
<organism evidence="1 2">
    <name type="scientific">Portibacter lacus</name>
    <dbReference type="NCBI Taxonomy" id="1099794"/>
    <lineage>
        <taxon>Bacteria</taxon>
        <taxon>Pseudomonadati</taxon>
        <taxon>Bacteroidota</taxon>
        <taxon>Saprospiria</taxon>
        <taxon>Saprospirales</taxon>
        <taxon>Haliscomenobacteraceae</taxon>
        <taxon>Portibacter</taxon>
    </lineage>
</organism>
<reference evidence="1" key="1">
    <citation type="journal article" date="2014" name="Int. J. Syst. Evol. Microbiol.">
        <title>Complete genome sequence of Corynebacterium casei LMG S-19264T (=DSM 44701T), isolated from a smear-ripened cheese.</title>
        <authorList>
            <consortium name="US DOE Joint Genome Institute (JGI-PGF)"/>
            <person name="Walter F."/>
            <person name="Albersmeier A."/>
            <person name="Kalinowski J."/>
            <person name="Ruckert C."/>
        </authorList>
    </citation>
    <scope>NUCLEOTIDE SEQUENCE</scope>
    <source>
        <strain evidence="1">NBRC 108769</strain>
    </source>
</reference>
<gene>
    <name evidence="1" type="ORF">GCM10007940_40840</name>
</gene>
<evidence type="ECO:0000313" key="1">
    <source>
        <dbReference type="EMBL" id="GLR19468.1"/>
    </source>
</evidence>
<protein>
    <submittedName>
        <fullName evidence="1">Uncharacterized protein</fullName>
    </submittedName>
</protein>
<reference evidence="1" key="2">
    <citation type="submission" date="2023-01" db="EMBL/GenBank/DDBJ databases">
        <title>Draft genome sequence of Portibacter lacus strain NBRC 108769.</title>
        <authorList>
            <person name="Sun Q."/>
            <person name="Mori K."/>
        </authorList>
    </citation>
    <scope>NUCLEOTIDE SEQUENCE</scope>
    <source>
        <strain evidence="1">NBRC 108769</strain>
    </source>
</reference>
<sequence length="194" mass="23339">MHDIEPYYKWRDQYIASEDRKSPFFGRDYSEFTFTKKIYNYYIHPQWDEFGSHTIYMKILYVDYNLGYCHIELIGEWNDCLHNDIMFIKREIADHLYQNGIRKFTLFCDNVLNFHGSDNSYYEEWLDDIAEDGGWICLVNTQDHVEMEMENAELQYYVNFGGIWNDISWQGKKPENLQLMIEGLMSQSAKGLSY</sequence>
<evidence type="ECO:0000313" key="2">
    <source>
        <dbReference type="Proteomes" id="UP001156666"/>
    </source>
</evidence>
<comment type="caution">
    <text evidence="1">The sequence shown here is derived from an EMBL/GenBank/DDBJ whole genome shotgun (WGS) entry which is preliminary data.</text>
</comment>
<proteinExistence type="predicted"/>
<dbReference type="EMBL" id="BSOH01000027">
    <property type="protein sequence ID" value="GLR19468.1"/>
    <property type="molecule type" value="Genomic_DNA"/>
</dbReference>
<dbReference type="AlphaFoldDB" id="A0AA37WG44"/>
<dbReference type="Proteomes" id="UP001156666">
    <property type="component" value="Unassembled WGS sequence"/>
</dbReference>
<dbReference type="RefSeq" id="WP_235291835.1">
    <property type="nucleotide sequence ID" value="NZ_BSOH01000027.1"/>
</dbReference>
<keyword evidence="2" id="KW-1185">Reference proteome</keyword>